<feature type="domain" description="FAD-binding" evidence="4">
    <location>
        <begin position="2"/>
        <end position="152"/>
    </location>
</feature>
<dbReference type="RefSeq" id="WP_195031563.1">
    <property type="nucleotide sequence ID" value="NZ_JADLRE010000002.1"/>
</dbReference>
<keyword evidence="5" id="KW-0503">Monooxygenase</keyword>
<dbReference type="Pfam" id="PF01494">
    <property type="entry name" value="FAD_binding_3"/>
    <property type="match status" value="1"/>
</dbReference>
<keyword evidence="3" id="KW-0274">FAD</keyword>
<dbReference type="Gene3D" id="3.30.9.10">
    <property type="entry name" value="D-Amino Acid Oxidase, subunit A, domain 2"/>
    <property type="match status" value="1"/>
</dbReference>
<dbReference type="Gene3D" id="3.50.50.60">
    <property type="entry name" value="FAD/NAD(P)-binding domain"/>
    <property type="match status" value="1"/>
</dbReference>
<accession>A0ABS0C375</accession>
<protein>
    <submittedName>
        <fullName evidence="5">FAD-dependent monooxygenase</fullName>
    </submittedName>
</protein>
<dbReference type="SUPFAM" id="SSF51905">
    <property type="entry name" value="FAD/NAD(P)-binding domain"/>
    <property type="match status" value="1"/>
</dbReference>
<evidence type="ECO:0000256" key="2">
    <source>
        <dbReference type="ARBA" id="ARBA00022630"/>
    </source>
</evidence>
<dbReference type="InterPro" id="IPR050641">
    <property type="entry name" value="RIFMO-like"/>
</dbReference>
<dbReference type="Proteomes" id="UP000807309">
    <property type="component" value="Unassembled WGS sequence"/>
</dbReference>
<comment type="cofactor">
    <cofactor evidence="1">
        <name>FAD</name>
        <dbReference type="ChEBI" id="CHEBI:57692"/>
    </cofactor>
</comment>
<dbReference type="PANTHER" id="PTHR43004">
    <property type="entry name" value="TRK SYSTEM POTASSIUM UPTAKE PROTEIN"/>
    <property type="match status" value="1"/>
</dbReference>
<proteinExistence type="predicted"/>
<evidence type="ECO:0000256" key="3">
    <source>
        <dbReference type="ARBA" id="ARBA00022827"/>
    </source>
</evidence>
<name>A0ABS0C375_9NOCA</name>
<comment type="caution">
    <text evidence="5">The sequence shown here is derived from an EMBL/GenBank/DDBJ whole genome shotgun (WGS) entry which is preliminary data.</text>
</comment>
<organism evidence="5 6">
    <name type="scientific">Nocardia abscessus</name>
    <dbReference type="NCBI Taxonomy" id="120957"/>
    <lineage>
        <taxon>Bacteria</taxon>
        <taxon>Bacillati</taxon>
        <taxon>Actinomycetota</taxon>
        <taxon>Actinomycetes</taxon>
        <taxon>Mycobacteriales</taxon>
        <taxon>Nocardiaceae</taxon>
        <taxon>Nocardia</taxon>
    </lineage>
</organism>
<sequence length="257" mass="28082">MTIVGAGSTGCTLALLLARYGIASTVLERRTEVLNHPAATILNARSQEIWHHASPELAGRIAALAPPPEEIATIRWYTDLSSPRLGEIDLLAFTEQVERVKSHSRFLISHIGQQQLMAVLWDVVDADPLVNVRRGVQVQRVSTTPAGATVRAVAGVDPAGGIRRSLRPERPSVSPVTHARHRMAFGNRRRANSAPVSRIRPLRWWRGVGGHVPCAGQTRMQMRVTGDTAMPEPPVWPRECEGSLVHATVSVVPITRV</sequence>
<reference evidence="5 6" key="1">
    <citation type="submission" date="2020-10" db="EMBL/GenBank/DDBJ databases">
        <title>Identification of Nocardia species via Next-generation sequencing and recognition of intraspecies genetic diversity.</title>
        <authorList>
            <person name="Li P."/>
            <person name="Li P."/>
            <person name="Lu B."/>
        </authorList>
    </citation>
    <scope>NUCLEOTIDE SEQUENCE [LARGE SCALE GENOMIC DNA]</scope>
    <source>
        <strain evidence="5 6">N-11</strain>
    </source>
</reference>
<gene>
    <name evidence="5" type="ORF">IU470_03555</name>
</gene>
<dbReference type="PANTHER" id="PTHR43004:SF19">
    <property type="entry name" value="BINDING MONOOXYGENASE, PUTATIVE (JCVI)-RELATED"/>
    <property type="match status" value="1"/>
</dbReference>
<evidence type="ECO:0000256" key="1">
    <source>
        <dbReference type="ARBA" id="ARBA00001974"/>
    </source>
</evidence>
<dbReference type="InterPro" id="IPR002938">
    <property type="entry name" value="FAD-bd"/>
</dbReference>
<keyword evidence="2" id="KW-0285">Flavoprotein</keyword>
<evidence type="ECO:0000313" key="5">
    <source>
        <dbReference type="EMBL" id="MBF6224195.1"/>
    </source>
</evidence>
<dbReference type="EMBL" id="JADLRE010000002">
    <property type="protein sequence ID" value="MBF6224195.1"/>
    <property type="molecule type" value="Genomic_DNA"/>
</dbReference>
<dbReference type="InterPro" id="IPR036188">
    <property type="entry name" value="FAD/NAD-bd_sf"/>
</dbReference>
<keyword evidence="6" id="KW-1185">Reference proteome</keyword>
<keyword evidence="5" id="KW-0560">Oxidoreductase</keyword>
<evidence type="ECO:0000313" key="6">
    <source>
        <dbReference type="Proteomes" id="UP000807309"/>
    </source>
</evidence>
<evidence type="ECO:0000259" key="4">
    <source>
        <dbReference type="Pfam" id="PF01494"/>
    </source>
</evidence>
<dbReference type="GO" id="GO:0004497">
    <property type="term" value="F:monooxygenase activity"/>
    <property type="evidence" value="ECO:0007669"/>
    <property type="project" value="UniProtKB-KW"/>
</dbReference>